<reference evidence="1 2" key="1">
    <citation type="journal article" date="2021" name="BMC Biol.">
        <title>Horizontally acquired antibacterial genes associated with adaptive radiation of ladybird beetles.</title>
        <authorList>
            <person name="Li H.S."/>
            <person name="Tang X.F."/>
            <person name="Huang Y.H."/>
            <person name="Xu Z.Y."/>
            <person name="Chen M.L."/>
            <person name="Du X.Y."/>
            <person name="Qiu B.Y."/>
            <person name="Chen P.T."/>
            <person name="Zhang W."/>
            <person name="Slipinski A."/>
            <person name="Escalona H.E."/>
            <person name="Waterhouse R.M."/>
            <person name="Zwick A."/>
            <person name="Pang H."/>
        </authorList>
    </citation>
    <scope>NUCLEOTIDE SEQUENCE [LARGE SCALE GENOMIC DNA]</scope>
    <source>
        <strain evidence="1">SYSU2018</strain>
    </source>
</reference>
<organism evidence="1 2">
    <name type="scientific">Cryptolaemus montrouzieri</name>
    <dbReference type="NCBI Taxonomy" id="559131"/>
    <lineage>
        <taxon>Eukaryota</taxon>
        <taxon>Metazoa</taxon>
        <taxon>Ecdysozoa</taxon>
        <taxon>Arthropoda</taxon>
        <taxon>Hexapoda</taxon>
        <taxon>Insecta</taxon>
        <taxon>Pterygota</taxon>
        <taxon>Neoptera</taxon>
        <taxon>Endopterygota</taxon>
        <taxon>Coleoptera</taxon>
        <taxon>Polyphaga</taxon>
        <taxon>Cucujiformia</taxon>
        <taxon>Coccinelloidea</taxon>
        <taxon>Coccinellidae</taxon>
        <taxon>Scymninae</taxon>
        <taxon>Scymnini</taxon>
        <taxon>Cryptolaemus</taxon>
    </lineage>
</organism>
<accession>A0ABD2NUW4</accession>
<gene>
    <name evidence="1" type="ORF">HHI36_005386</name>
</gene>
<name>A0ABD2NUW4_9CUCU</name>
<evidence type="ECO:0000313" key="1">
    <source>
        <dbReference type="EMBL" id="KAL3282192.1"/>
    </source>
</evidence>
<dbReference type="EMBL" id="JABFTP020000144">
    <property type="protein sequence ID" value="KAL3282192.1"/>
    <property type="molecule type" value="Genomic_DNA"/>
</dbReference>
<sequence length="99" mass="11720">MSFSTAQPTHRLRNSKLHQAEELFKILGLYKVEWVNSSKYYPHGIFPNEKIPILINPTDLRTTELKGYHPFLRTCDLCYLEVVLATVIFKSLYRSRRYL</sequence>
<evidence type="ECO:0000313" key="2">
    <source>
        <dbReference type="Proteomes" id="UP001516400"/>
    </source>
</evidence>
<proteinExistence type="predicted"/>
<keyword evidence="2" id="KW-1185">Reference proteome</keyword>
<protein>
    <submittedName>
        <fullName evidence="1">Uncharacterized protein</fullName>
    </submittedName>
</protein>
<dbReference type="AlphaFoldDB" id="A0ABD2NUW4"/>
<comment type="caution">
    <text evidence="1">The sequence shown here is derived from an EMBL/GenBank/DDBJ whole genome shotgun (WGS) entry which is preliminary data.</text>
</comment>
<dbReference type="Proteomes" id="UP001516400">
    <property type="component" value="Unassembled WGS sequence"/>
</dbReference>